<evidence type="ECO:0000313" key="6">
    <source>
        <dbReference type="Proteomes" id="UP000027215"/>
    </source>
</evidence>
<dbReference type="EMBL" id="CP006696">
    <property type="protein sequence ID" value="AIC10016.1"/>
    <property type="molecule type" value="Genomic_DNA"/>
</dbReference>
<evidence type="ECO:0000256" key="1">
    <source>
        <dbReference type="SAM" id="MobiDB-lite"/>
    </source>
</evidence>
<name>A0A060HCL8_XYLFS</name>
<dbReference type="Proteomes" id="UP000027215">
    <property type="component" value="Chromosome"/>
</dbReference>
<sequence>MSLDDWNNASLSAVLQRSTEALAQRLRVALPGQIVRFNPVTQTATVQPLIQQKRNDGSLQPLPVLQDVPVSFPRGGGFVMTFPVAAGDECELIFQDRCMDAWFQSGRASEPVDYRLHDLSDAVACVGIASLPNVIPRFEMDGVVLRTLDGRASFKLDTQGVITLRGSKLVLDLPVEFTQGLRGHGDVVSNSIGLETHTHDNVENGPGQTGPAQ</sequence>
<gene>
    <name evidence="3" type="ORF">D934_06740</name>
    <name evidence="4" type="ORF">D934_08630</name>
    <name evidence="5" type="ORF">D934_12335</name>
</gene>
<proteinExistence type="predicted"/>
<dbReference type="KEGG" id="xfs:D934_06740"/>
<dbReference type="PATRIC" id="fig|155920.8.peg.1568"/>
<dbReference type="Pfam" id="PF18352">
    <property type="entry name" value="Gp138_N"/>
    <property type="match status" value="1"/>
</dbReference>
<protein>
    <recommendedName>
        <fullName evidence="2">Phage protein Gp138 N-terminal domain-containing protein</fullName>
    </recommendedName>
</protein>
<evidence type="ECO:0000313" key="4">
    <source>
        <dbReference type="EMBL" id="AIC10244.1"/>
    </source>
</evidence>
<dbReference type="HOGENOM" id="CLU_098186_0_0_6"/>
<feature type="region of interest" description="Disordered" evidence="1">
    <location>
        <begin position="194"/>
        <end position="213"/>
    </location>
</feature>
<evidence type="ECO:0000259" key="2">
    <source>
        <dbReference type="Pfam" id="PF18352"/>
    </source>
</evidence>
<dbReference type="Gene3D" id="2.40.50.230">
    <property type="entry name" value="Gp5 N-terminal domain"/>
    <property type="match status" value="1"/>
</dbReference>
<evidence type="ECO:0000313" key="3">
    <source>
        <dbReference type="EMBL" id="AIC10016.1"/>
    </source>
</evidence>
<reference evidence="5 6" key="1">
    <citation type="submission" date="2013-08" db="EMBL/GenBank/DDBJ databases">
        <authorList>
            <person name="Stouthamer R."/>
            <person name="Nunney L."/>
        </authorList>
    </citation>
    <scope>NUCLEOTIDE SEQUENCE [LARGE SCALE GENOMIC DNA]</scope>
    <source>
        <strain evidence="5">Ann-1</strain>
        <strain evidence="6">ann-1</strain>
    </source>
</reference>
<dbReference type="RefSeq" id="WP_020851653.1">
    <property type="nucleotide sequence ID" value="NZ_CP006696.1"/>
</dbReference>
<dbReference type="AlphaFoldDB" id="A0A060HCL8"/>
<feature type="domain" description="Phage protein Gp138 N-terminal" evidence="2">
    <location>
        <begin position="30"/>
        <end position="127"/>
    </location>
</feature>
<evidence type="ECO:0000313" key="5">
    <source>
        <dbReference type="EMBL" id="AIC10687.1"/>
    </source>
</evidence>
<dbReference type="KEGG" id="xfs:D934_12335"/>
<dbReference type="InterPro" id="IPR041599">
    <property type="entry name" value="Gp138_N"/>
</dbReference>
<dbReference type="EMBL" id="CP006696">
    <property type="protein sequence ID" value="AIC10687.1"/>
    <property type="molecule type" value="Genomic_DNA"/>
</dbReference>
<accession>A0A060HCL8</accession>
<dbReference type="KEGG" id="xfs:D934_08630"/>
<dbReference type="EMBL" id="CP006696">
    <property type="protein sequence ID" value="AIC10244.1"/>
    <property type="molecule type" value="Genomic_DNA"/>
</dbReference>
<dbReference type="InterPro" id="IPR037026">
    <property type="entry name" value="Vgr_OB-fold_dom_sf"/>
</dbReference>
<organism evidence="5 6">
    <name type="scientific">Xylella fastidiosa subsp. sandyi Ann-1</name>
    <dbReference type="NCBI Taxonomy" id="155920"/>
    <lineage>
        <taxon>Bacteria</taxon>
        <taxon>Pseudomonadati</taxon>
        <taxon>Pseudomonadota</taxon>
        <taxon>Gammaproteobacteria</taxon>
        <taxon>Lysobacterales</taxon>
        <taxon>Lysobacteraceae</taxon>
        <taxon>Xylella</taxon>
    </lineage>
</organism>